<evidence type="ECO:0000256" key="1">
    <source>
        <dbReference type="SAM" id="MobiDB-lite"/>
    </source>
</evidence>
<dbReference type="Gene3D" id="3.40.50.1820">
    <property type="entry name" value="alpha/beta hydrolase"/>
    <property type="match status" value="1"/>
</dbReference>
<feature type="region of interest" description="Disordered" evidence="1">
    <location>
        <begin position="1"/>
        <end position="74"/>
    </location>
</feature>
<feature type="transmembrane region" description="Helical" evidence="2">
    <location>
        <begin position="148"/>
        <end position="165"/>
    </location>
</feature>
<reference evidence="3 4" key="1">
    <citation type="submission" date="2013-07" db="EMBL/GenBank/DDBJ databases">
        <title>The Genome Sequence of Cryptococcus heveanensis BCC8398.</title>
        <authorList>
            <consortium name="The Broad Institute Genome Sequencing Platform"/>
            <person name="Cuomo C."/>
            <person name="Litvintseva A."/>
            <person name="Chen Y."/>
            <person name="Heitman J."/>
            <person name="Sun S."/>
            <person name="Springer D."/>
            <person name="Dromer F."/>
            <person name="Young S.K."/>
            <person name="Zeng Q."/>
            <person name="Gargeya S."/>
            <person name="Fitzgerald M."/>
            <person name="Abouelleil A."/>
            <person name="Alvarado L."/>
            <person name="Berlin A.M."/>
            <person name="Chapman S.B."/>
            <person name="Dewar J."/>
            <person name="Goldberg J."/>
            <person name="Griggs A."/>
            <person name="Gujja S."/>
            <person name="Hansen M."/>
            <person name="Howarth C."/>
            <person name="Imamovic A."/>
            <person name="Larimer J."/>
            <person name="McCowan C."/>
            <person name="Murphy C."/>
            <person name="Pearson M."/>
            <person name="Priest M."/>
            <person name="Roberts A."/>
            <person name="Saif S."/>
            <person name="Shea T."/>
            <person name="Sykes S."/>
            <person name="Wortman J."/>
            <person name="Nusbaum C."/>
            <person name="Birren B."/>
        </authorList>
    </citation>
    <scope>NUCLEOTIDE SEQUENCE [LARGE SCALE GENOMIC DNA]</scope>
    <source>
        <strain evidence="3 4">BCC8398</strain>
    </source>
</reference>
<keyword evidence="3" id="KW-0808">Transferase</keyword>
<dbReference type="SUPFAM" id="SSF53474">
    <property type="entry name" value="alpha/beta-Hydrolases"/>
    <property type="match status" value="1"/>
</dbReference>
<dbReference type="AlphaFoldDB" id="A0A1B9GHT5"/>
<dbReference type="EMBL" id="KV700147">
    <property type="protein sequence ID" value="OCF30537.1"/>
    <property type="molecule type" value="Genomic_DNA"/>
</dbReference>
<feature type="compositionally biased region" description="Low complexity" evidence="1">
    <location>
        <begin position="19"/>
        <end position="38"/>
    </location>
</feature>
<organism evidence="3 4">
    <name type="scientific">Kwoniella heveanensis BCC8398</name>
    <dbReference type="NCBI Taxonomy" id="1296120"/>
    <lineage>
        <taxon>Eukaryota</taxon>
        <taxon>Fungi</taxon>
        <taxon>Dikarya</taxon>
        <taxon>Basidiomycota</taxon>
        <taxon>Agaricomycotina</taxon>
        <taxon>Tremellomycetes</taxon>
        <taxon>Tremellales</taxon>
        <taxon>Cryptococcaceae</taxon>
        <taxon>Kwoniella</taxon>
    </lineage>
</organism>
<protein>
    <submittedName>
        <fullName evidence="3">Phospholipid:diacylglycerol acyltransferase</fullName>
    </submittedName>
</protein>
<dbReference type="InterPro" id="IPR003386">
    <property type="entry name" value="LACT/PDAT_acylTrfase"/>
</dbReference>
<gene>
    <name evidence="3" type="ORF">I316_07805</name>
</gene>
<dbReference type="STRING" id="1296120.A0A1B9GHT5"/>
<dbReference type="GO" id="GO:0006629">
    <property type="term" value="P:lipid metabolic process"/>
    <property type="evidence" value="ECO:0007669"/>
    <property type="project" value="InterPro"/>
</dbReference>
<dbReference type="PANTHER" id="PTHR11440">
    <property type="entry name" value="LECITHIN-CHOLESTEROL ACYLTRANSFERASE-RELATED"/>
    <property type="match status" value="1"/>
</dbReference>
<evidence type="ECO:0000313" key="3">
    <source>
        <dbReference type="EMBL" id="OCF30537.1"/>
    </source>
</evidence>
<dbReference type="OrthoDB" id="190846at2759"/>
<keyword evidence="2" id="KW-0812">Transmembrane</keyword>
<dbReference type="Pfam" id="PF02450">
    <property type="entry name" value="LCAT"/>
    <property type="match status" value="1"/>
</dbReference>
<dbReference type="InterPro" id="IPR029058">
    <property type="entry name" value="AB_hydrolase_fold"/>
</dbReference>
<reference evidence="4" key="2">
    <citation type="submission" date="2013-12" db="EMBL/GenBank/DDBJ databases">
        <title>Evolution of pathogenesis and genome organization in the Tremellales.</title>
        <authorList>
            <person name="Cuomo C."/>
            <person name="Litvintseva A."/>
            <person name="Heitman J."/>
            <person name="Chen Y."/>
            <person name="Sun S."/>
            <person name="Springer D."/>
            <person name="Dromer F."/>
            <person name="Young S."/>
            <person name="Zeng Q."/>
            <person name="Chapman S."/>
            <person name="Gujja S."/>
            <person name="Saif S."/>
            <person name="Birren B."/>
        </authorList>
    </citation>
    <scope>NUCLEOTIDE SEQUENCE [LARGE SCALE GENOMIC DNA]</scope>
    <source>
        <strain evidence="4">BCC8398</strain>
    </source>
</reference>
<dbReference type="Proteomes" id="UP000092666">
    <property type="component" value="Unassembled WGS sequence"/>
</dbReference>
<dbReference type="GO" id="GO:0008374">
    <property type="term" value="F:O-acyltransferase activity"/>
    <property type="evidence" value="ECO:0007669"/>
    <property type="project" value="InterPro"/>
</dbReference>
<keyword evidence="2" id="KW-0472">Membrane</keyword>
<evidence type="ECO:0000313" key="4">
    <source>
        <dbReference type="Proteomes" id="UP000092666"/>
    </source>
</evidence>
<keyword evidence="4" id="KW-1185">Reference proteome</keyword>
<keyword evidence="2" id="KW-1133">Transmembrane helix</keyword>
<keyword evidence="3" id="KW-0012">Acyltransferase</keyword>
<feature type="compositionally biased region" description="Acidic residues" evidence="1">
    <location>
        <begin position="481"/>
        <end position="491"/>
    </location>
</feature>
<evidence type="ECO:0000256" key="2">
    <source>
        <dbReference type="SAM" id="Phobius"/>
    </source>
</evidence>
<name>A0A1B9GHT5_9TREE</name>
<proteinExistence type="predicted"/>
<accession>A0A1B9GHT5</accession>
<feature type="region of interest" description="Disordered" evidence="1">
    <location>
        <begin position="478"/>
        <end position="497"/>
    </location>
</feature>
<sequence length="768" mass="85720">MPPRRKAQQRSPSPQVIVTPASPQTSSPTDSPSLSTSPSPSPSPAPSPSREKTRDSNSPVDLAEKRTKSAPTGLRLRQRVKEKADEIGKEVEEFSVKLKKKDDGHYKLLAPGTPFNEIDLSESTFFSHHHEHRPKKVTWKSWLFGRKFFFPAGVLLGVCLALWATDLATLPADMKDIWTSLPAALDPRDLLANLTMVEGARKALENRDFTVGEELAQQYGLEKHHPIVLIPGIVSTGLESWSTESVARQFFRKRLWGTSTMIRAVLNFSRERWIQALSIDPETGLDPPGFKIRAAQGLDAAVTDIGAGYWIWQKIVENLATIGYDTNSMDMAAYDWRLAYYNLETRDAYFTRLKTKIETMRRHNGHKVVLCSHSCVSSSVPGIENWVESDPTENGFGGGGGAAWVEENVESWINIAGTMLGVSKAMTAFLSGEMRDTVELHPAGSWVLEKFFSRRERAKLFRRWPGSTSMWMKGGNRIWGDEDSAPDDPPDATDTHGRFFSFRHPDVPSDETALTKHTVSPNMTINEAGPYVLTHTPPAFQRMMELNYSVSFETDEEQLKKNDRDHRKWSNPLEVRLPEAPSLKIYCLYGHGKETERSYWYMQGEYEQDDTRSDAENEAAFCDASDPSNQCDNSTTERTALDFPLARKHWIDAAVTVKGSSPEVRSGVKFGDGDGTIPVISLGSMCVHGWNGTTRWNPAGIEVVTQEYKHSPESLDLRGGAQTADHVDILGATPLNAAILKIAAGRGDLVTQQIGSDIFEYVKKMQWD</sequence>